<protein>
    <submittedName>
        <fullName evidence="1">Uncharacterized protein</fullName>
    </submittedName>
</protein>
<evidence type="ECO:0000313" key="1">
    <source>
        <dbReference type="EMBL" id="KAJ8786456.1"/>
    </source>
</evidence>
<keyword evidence="2" id="KW-1185">Reference proteome</keyword>
<organism evidence="1 2">
    <name type="scientific">Eschrichtius robustus</name>
    <name type="common">California gray whale</name>
    <name type="synonym">Eschrichtius gibbosus</name>
    <dbReference type="NCBI Taxonomy" id="9764"/>
    <lineage>
        <taxon>Eukaryota</taxon>
        <taxon>Metazoa</taxon>
        <taxon>Chordata</taxon>
        <taxon>Craniata</taxon>
        <taxon>Vertebrata</taxon>
        <taxon>Euteleostomi</taxon>
        <taxon>Mammalia</taxon>
        <taxon>Eutheria</taxon>
        <taxon>Laurasiatheria</taxon>
        <taxon>Artiodactyla</taxon>
        <taxon>Whippomorpha</taxon>
        <taxon>Cetacea</taxon>
        <taxon>Mysticeti</taxon>
        <taxon>Eschrichtiidae</taxon>
        <taxon>Eschrichtius</taxon>
    </lineage>
</organism>
<reference evidence="1 2" key="1">
    <citation type="submission" date="2022-11" db="EMBL/GenBank/DDBJ databases">
        <title>Whole genome sequence of Eschrichtius robustus ER-17-0199.</title>
        <authorList>
            <person name="Bruniche-Olsen A."/>
            <person name="Black A.N."/>
            <person name="Fields C.J."/>
            <person name="Walden K."/>
            <person name="Dewoody J.A."/>
        </authorList>
    </citation>
    <scope>NUCLEOTIDE SEQUENCE [LARGE SCALE GENOMIC DNA]</scope>
    <source>
        <strain evidence="1">ER-17-0199</strain>
        <tissue evidence="1">Blubber</tissue>
    </source>
</reference>
<comment type="caution">
    <text evidence="1">The sequence shown here is derived from an EMBL/GenBank/DDBJ whole genome shotgun (WGS) entry which is preliminary data.</text>
</comment>
<proteinExistence type="predicted"/>
<evidence type="ECO:0000313" key="2">
    <source>
        <dbReference type="Proteomes" id="UP001159641"/>
    </source>
</evidence>
<sequence>MFHPPPILQWQDLHLKENVPPSLLLLSGTFYLIDVKPKPIEIPLSGEVSPGWVGNPDPMTGASPQTSISPYSQTLMFKDEELIQLPPATSSKPISLPKGSITAAKEAVSF</sequence>
<name>A0AB34H5V9_ESCRO</name>
<accession>A0AB34H5V9</accession>
<dbReference type="Proteomes" id="UP001159641">
    <property type="component" value="Unassembled WGS sequence"/>
</dbReference>
<gene>
    <name evidence="1" type="ORF">J1605_006237</name>
</gene>
<dbReference type="EMBL" id="JAIQCJ010001987">
    <property type="protein sequence ID" value="KAJ8786456.1"/>
    <property type="molecule type" value="Genomic_DNA"/>
</dbReference>
<dbReference type="AlphaFoldDB" id="A0AB34H5V9"/>